<evidence type="ECO:0008006" key="4">
    <source>
        <dbReference type="Google" id="ProtNLM"/>
    </source>
</evidence>
<accession>A0A3G7TGX0</accession>
<dbReference type="Proteomes" id="UP000268048">
    <property type="component" value="Chromosome"/>
</dbReference>
<proteinExistence type="predicted"/>
<gene>
    <name evidence="2" type="ORF">C4K04_0173</name>
</gene>
<feature type="chain" id="PRO_5018263053" description="DUF3142 domain-containing protein" evidence="1">
    <location>
        <begin position="22"/>
        <end position="248"/>
    </location>
</feature>
<feature type="signal peptide" evidence="1">
    <location>
        <begin position="1"/>
        <end position="21"/>
    </location>
</feature>
<name>A0A3G7TGX0_9PSED</name>
<dbReference type="AlphaFoldDB" id="A0A3G7TGX0"/>
<dbReference type="InterPro" id="IPR017853">
    <property type="entry name" value="GH"/>
</dbReference>
<dbReference type="Pfam" id="PF11340">
    <property type="entry name" value="DUF3142"/>
    <property type="match status" value="1"/>
</dbReference>
<evidence type="ECO:0000256" key="1">
    <source>
        <dbReference type="SAM" id="SignalP"/>
    </source>
</evidence>
<dbReference type="Gene3D" id="3.20.20.80">
    <property type="entry name" value="Glycosidases"/>
    <property type="match status" value="1"/>
</dbReference>
<dbReference type="InterPro" id="IPR021488">
    <property type="entry name" value="DUF3142"/>
</dbReference>
<dbReference type="EMBL" id="CP027753">
    <property type="protein sequence ID" value="AZE45878.1"/>
    <property type="molecule type" value="Genomic_DNA"/>
</dbReference>
<dbReference type="RefSeq" id="WP_124318625.1">
    <property type="nucleotide sequence ID" value="NZ_CP027753.1"/>
</dbReference>
<keyword evidence="1" id="KW-0732">Signal</keyword>
<evidence type="ECO:0000313" key="2">
    <source>
        <dbReference type="EMBL" id="AZE45878.1"/>
    </source>
</evidence>
<reference evidence="2 3" key="1">
    <citation type="submission" date="2018-03" db="EMBL/GenBank/DDBJ databases">
        <title>Diversity of phytobeneficial traits revealed by whole-genome analysis of worldwide-isolated phenazine-producing Pseudomonas spp.</title>
        <authorList>
            <person name="Biessy A."/>
            <person name="Novinscak A."/>
            <person name="Blom J."/>
            <person name="Leger G."/>
            <person name="Thomashow L.S."/>
            <person name="Cazorla F.M."/>
            <person name="Josic D."/>
            <person name="Filion M."/>
        </authorList>
    </citation>
    <scope>NUCLEOTIDE SEQUENCE [LARGE SCALE GENOMIC DNA]</scope>
    <source>
        <strain evidence="2 3">B25</strain>
    </source>
</reference>
<evidence type="ECO:0000313" key="3">
    <source>
        <dbReference type="Proteomes" id="UP000268048"/>
    </source>
</evidence>
<sequence>MSGFWRCLLPAWLLLTGSAQAAVDARDHQAFWLWSGVAPQPVLNQAKTLYILQGQISRSRRDPSGNVHFIAQGMAIPRLRQGEVWVVYRAHTLHWPEPVYRQLLGQVQRWQQAGNPVVGIQIDFDARTRYLDEYTRFLRDLRQRLPAQYRLSITGLMDWSSNANPEAIAGLKGVVDEVVVQTYQGRHSIPNYAAYLPRLDRMGLPFKVGLIQGGEWQEPDYLKDSPWFRGYVVFLQNPSQDSSQRNTP</sequence>
<dbReference type="SUPFAM" id="SSF51445">
    <property type="entry name" value="(Trans)glycosidases"/>
    <property type="match status" value="1"/>
</dbReference>
<organism evidence="2 3">
    <name type="scientific">Pseudomonas chlororaphis</name>
    <dbReference type="NCBI Taxonomy" id="587753"/>
    <lineage>
        <taxon>Bacteria</taxon>
        <taxon>Pseudomonadati</taxon>
        <taxon>Pseudomonadota</taxon>
        <taxon>Gammaproteobacteria</taxon>
        <taxon>Pseudomonadales</taxon>
        <taxon>Pseudomonadaceae</taxon>
        <taxon>Pseudomonas</taxon>
    </lineage>
</organism>
<protein>
    <recommendedName>
        <fullName evidence="4">DUF3142 domain-containing protein</fullName>
    </recommendedName>
</protein>